<dbReference type="PROSITE" id="PS50043">
    <property type="entry name" value="HTH_LUXR_2"/>
    <property type="match status" value="1"/>
</dbReference>
<evidence type="ECO:0000313" key="7">
    <source>
        <dbReference type="Proteomes" id="UP000273252"/>
    </source>
</evidence>
<dbReference type="Pfam" id="PF00072">
    <property type="entry name" value="Response_reg"/>
    <property type="match status" value="1"/>
</dbReference>
<evidence type="ECO:0000256" key="1">
    <source>
        <dbReference type="ARBA" id="ARBA00022553"/>
    </source>
</evidence>
<dbReference type="SUPFAM" id="SSF46894">
    <property type="entry name" value="C-terminal effector domain of the bipartite response regulators"/>
    <property type="match status" value="1"/>
</dbReference>
<dbReference type="GO" id="GO:0000160">
    <property type="term" value="P:phosphorelay signal transduction system"/>
    <property type="evidence" value="ECO:0007669"/>
    <property type="project" value="InterPro"/>
</dbReference>
<evidence type="ECO:0000256" key="2">
    <source>
        <dbReference type="ARBA" id="ARBA00023125"/>
    </source>
</evidence>
<dbReference type="SMART" id="SM00448">
    <property type="entry name" value="REC"/>
    <property type="match status" value="1"/>
</dbReference>
<reference evidence="6 7" key="1">
    <citation type="submission" date="2018-08" db="EMBL/GenBank/DDBJ databases">
        <title>Vibrio isolated from the Eastern China Marginal Seas.</title>
        <authorList>
            <person name="Li Y."/>
        </authorList>
    </citation>
    <scope>NUCLEOTIDE SEQUENCE [LARGE SCALE GENOMIC DNA]</scope>
    <source>
        <strain evidence="6 7">BEI233</strain>
    </source>
</reference>
<dbReference type="InterPro" id="IPR011006">
    <property type="entry name" value="CheY-like_superfamily"/>
</dbReference>
<dbReference type="PANTHER" id="PTHR43214:SF43">
    <property type="entry name" value="TWO-COMPONENT RESPONSE REGULATOR"/>
    <property type="match status" value="1"/>
</dbReference>
<dbReference type="InterPro" id="IPR001789">
    <property type="entry name" value="Sig_transdc_resp-reg_receiver"/>
</dbReference>
<evidence type="ECO:0000259" key="5">
    <source>
        <dbReference type="PROSITE" id="PS50110"/>
    </source>
</evidence>
<dbReference type="CDD" id="cd17535">
    <property type="entry name" value="REC_NarL-like"/>
    <property type="match status" value="1"/>
</dbReference>
<evidence type="ECO:0000313" key="6">
    <source>
        <dbReference type="EMBL" id="RJX67178.1"/>
    </source>
</evidence>
<dbReference type="InterPro" id="IPR000792">
    <property type="entry name" value="Tscrpt_reg_LuxR_C"/>
</dbReference>
<protein>
    <submittedName>
        <fullName evidence="6">Response regulator</fullName>
    </submittedName>
</protein>
<dbReference type="GO" id="GO:0006355">
    <property type="term" value="P:regulation of DNA-templated transcription"/>
    <property type="evidence" value="ECO:0007669"/>
    <property type="project" value="InterPro"/>
</dbReference>
<evidence type="ECO:0000256" key="3">
    <source>
        <dbReference type="PROSITE-ProRule" id="PRU00169"/>
    </source>
</evidence>
<dbReference type="InterPro" id="IPR058245">
    <property type="entry name" value="NreC/VraR/RcsB-like_REC"/>
</dbReference>
<sequence>MISVALVDDHIMVRSGFAQLLSLEPDIHVHSEFNNAHEAYRILSASNVDVAVIDISMPDESGLVLLEKLRKKNPNFKAIILSIYDSASFVRKAIEVGAFGYLSKRCGPGELVTAIRKVSAGDHYLCTDALVNLSNASTTTSVLKELTKREREVFDHLIQGKDVKDTGLALSISHKTIHVHRANILSKLGLANNVDLIRFALHHQLLGNELLSE</sequence>
<dbReference type="PANTHER" id="PTHR43214">
    <property type="entry name" value="TWO-COMPONENT RESPONSE REGULATOR"/>
    <property type="match status" value="1"/>
</dbReference>
<dbReference type="PRINTS" id="PR00038">
    <property type="entry name" value="HTHLUXR"/>
</dbReference>
<dbReference type="SMART" id="SM00421">
    <property type="entry name" value="HTH_LUXR"/>
    <property type="match status" value="1"/>
</dbReference>
<keyword evidence="7" id="KW-1185">Reference proteome</keyword>
<organism evidence="6 7">
    <name type="scientific">Vibrio sinensis</name>
    <dbReference type="NCBI Taxonomy" id="2302434"/>
    <lineage>
        <taxon>Bacteria</taxon>
        <taxon>Pseudomonadati</taxon>
        <taxon>Pseudomonadota</taxon>
        <taxon>Gammaproteobacteria</taxon>
        <taxon>Vibrionales</taxon>
        <taxon>Vibrionaceae</taxon>
        <taxon>Vibrio</taxon>
    </lineage>
</organism>
<feature type="modified residue" description="4-aspartylphosphate" evidence="3">
    <location>
        <position position="54"/>
    </location>
</feature>
<dbReference type="OrthoDB" id="9796655at2"/>
<dbReference type="InterPro" id="IPR016032">
    <property type="entry name" value="Sig_transdc_resp-reg_C-effctor"/>
</dbReference>
<name>A0A3A6Q7Q7_9VIBR</name>
<dbReference type="EMBL" id="QVMU01000025">
    <property type="protein sequence ID" value="RJX67178.1"/>
    <property type="molecule type" value="Genomic_DNA"/>
</dbReference>
<gene>
    <name evidence="6" type="ORF">DZ860_19375</name>
</gene>
<dbReference type="AlphaFoldDB" id="A0A3A6Q7Q7"/>
<dbReference type="SUPFAM" id="SSF52172">
    <property type="entry name" value="CheY-like"/>
    <property type="match status" value="1"/>
</dbReference>
<keyword evidence="2" id="KW-0238">DNA-binding</keyword>
<proteinExistence type="predicted"/>
<dbReference type="Pfam" id="PF00196">
    <property type="entry name" value="GerE"/>
    <property type="match status" value="1"/>
</dbReference>
<comment type="caution">
    <text evidence="6">The sequence shown here is derived from an EMBL/GenBank/DDBJ whole genome shotgun (WGS) entry which is preliminary data.</text>
</comment>
<dbReference type="Gene3D" id="3.40.50.2300">
    <property type="match status" value="1"/>
</dbReference>
<dbReference type="GO" id="GO:0003677">
    <property type="term" value="F:DNA binding"/>
    <property type="evidence" value="ECO:0007669"/>
    <property type="project" value="UniProtKB-KW"/>
</dbReference>
<evidence type="ECO:0000259" key="4">
    <source>
        <dbReference type="PROSITE" id="PS50043"/>
    </source>
</evidence>
<dbReference type="RefSeq" id="WP_120034435.1">
    <property type="nucleotide sequence ID" value="NZ_QVMU01000025.1"/>
</dbReference>
<dbReference type="PROSITE" id="PS50110">
    <property type="entry name" value="RESPONSE_REGULATORY"/>
    <property type="match status" value="1"/>
</dbReference>
<dbReference type="CDD" id="cd06170">
    <property type="entry name" value="LuxR_C_like"/>
    <property type="match status" value="1"/>
</dbReference>
<dbReference type="Proteomes" id="UP000273252">
    <property type="component" value="Unassembled WGS sequence"/>
</dbReference>
<accession>A0A3A6Q7Q7</accession>
<keyword evidence="1 3" id="KW-0597">Phosphoprotein</keyword>
<dbReference type="InterPro" id="IPR039420">
    <property type="entry name" value="WalR-like"/>
</dbReference>
<feature type="domain" description="HTH luxR-type" evidence="4">
    <location>
        <begin position="139"/>
        <end position="204"/>
    </location>
</feature>
<feature type="domain" description="Response regulatory" evidence="5">
    <location>
        <begin position="3"/>
        <end position="119"/>
    </location>
</feature>